<feature type="transmembrane region" description="Helical" evidence="1">
    <location>
        <begin position="43"/>
        <end position="60"/>
    </location>
</feature>
<keyword evidence="1" id="KW-0472">Membrane</keyword>
<dbReference type="Proteomes" id="UP001276902">
    <property type="component" value="Unassembled WGS sequence"/>
</dbReference>
<evidence type="ECO:0000313" key="4">
    <source>
        <dbReference type="Proteomes" id="UP000247612"/>
    </source>
</evidence>
<reference evidence="3 4" key="1">
    <citation type="submission" date="2018-05" db="EMBL/GenBank/DDBJ databases">
        <title>Genomic Encyclopedia of Type Strains, Phase IV (KMG-IV): sequencing the most valuable type-strain genomes for metagenomic binning, comparative biology and taxonomic classification.</title>
        <authorList>
            <person name="Goeker M."/>
        </authorList>
    </citation>
    <scope>NUCLEOTIDE SEQUENCE [LARGE SCALE GENOMIC DNA]</scope>
    <source>
        <strain evidence="3 4">JC118</strain>
    </source>
</reference>
<accession>A0A318KHB5</accession>
<name>A0A318KHB5_9FIRM</name>
<proteinExistence type="predicted"/>
<dbReference type="GeneID" id="94441099"/>
<gene>
    <name evidence="3" type="ORF">DES51_12312</name>
    <name evidence="2" type="ORF">MQE39_13450</name>
</gene>
<keyword evidence="4" id="KW-1185">Reference proteome</keyword>
<dbReference type="STRING" id="1034346.GCA_000313565_02571"/>
<dbReference type="Proteomes" id="UP000247612">
    <property type="component" value="Unassembled WGS sequence"/>
</dbReference>
<dbReference type="EMBL" id="JALDAW010000022">
    <property type="protein sequence ID" value="MDY5169120.1"/>
    <property type="molecule type" value="Genomic_DNA"/>
</dbReference>
<protein>
    <submittedName>
        <fullName evidence="3">Uncharacterized protein</fullName>
    </submittedName>
</protein>
<dbReference type="EMBL" id="QJKH01000023">
    <property type="protein sequence ID" value="PXX74568.1"/>
    <property type="molecule type" value="Genomic_DNA"/>
</dbReference>
<keyword evidence="1" id="KW-1133">Transmembrane helix</keyword>
<dbReference type="RefSeq" id="WP_022938857.1">
    <property type="nucleotide sequence ID" value="NZ_BAABZA010000002.1"/>
</dbReference>
<keyword evidence="1" id="KW-0812">Transmembrane</keyword>
<evidence type="ECO:0000313" key="2">
    <source>
        <dbReference type="EMBL" id="MDY5169120.1"/>
    </source>
</evidence>
<sequence length="88" mass="10014">MGLYADAGMKFLFVLFIMQFISVYINADNMLIPARKRARNKRLACLLRLSLAAILTWGNLVSSKLIRMKDVSCDECSVLVEDENEEIL</sequence>
<comment type="caution">
    <text evidence="3">The sequence shown here is derived from an EMBL/GenBank/DDBJ whole genome shotgun (WGS) entry which is preliminary data.</text>
</comment>
<evidence type="ECO:0000313" key="3">
    <source>
        <dbReference type="EMBL" id="PXX74568.1"/>
    </source>
</evidence>
<reference evidence="2" key="2">
    <citation type="submission" date="2022-03" db="EMBL/GenBank/DDBJ databases">
        <title>First case of bacteraemia caused by Dielma fastidiosa in a patient hospitalised with diverticulitis.</title>
        <authorList>
            <person name="Forman-Ankjaer B."/>
            <person name="Hvid-Jensen F."/>
            <person name="Kobel C.M."/>
            <person name="Greve T."/>
        </authorList>
    </citation>
    <scope>NUCLEOTIDE SEQUENCE</scope>
    <source>
        <strain evidence="2">AUH_DF_2021</strain>
    </source>
</reference>
<dbReference type="AlphaFoldDB" id="A0A318KHB5"/>
<organism evidence="3 4">
    <name type="scientific">Dielma fastidiosa</name>
    <dbReference type="NCBI Taxonomy" id="1034346"/>
    <lineage>
        <taxon>Bacteria</taxon>
        <taxon>Bacillati</taxon>
        <taxon>Bacillota</taxon>
        <taxon>Erysipelotrichia</taxon>
        <taxon>Erysipelotrichales</taxon>
        <taxon>Erysipelotrichaceae</taxon>
        <taxon>Dielma</taxon>
    </lineage>
</organism>
<evidence type="ECO:0000256" key="1">
    <source>
        <dbReference type="SAM" id="Phobius"/>
    </source>
</evidence>
<feature type="transmembrane region" description="Helical" evidence="1">
    <location>
        <begin position="12"/>
        <end position="31"/>
    </location>
</feature>
<dbReference type="OrthoDB" id="9893104at2"/>